<accession>A0ABM0M7Z4</accession>
<dbReference type="SMART" id="SM00184">
    <property type="entry name" value="RING"/>
    <property type="match status" value="1"/>
</dbReference>
<dbReference type="Gene3D" id="4.10.830.40">
    <property type="match status" value="1"/>
</dbReference>
<keyword evidence="2 4" id="KW-0863">Zinc-finger</keyword>
<feature type="domain" description="B box-type" evidence="6">
    <location>
        <begin position="98"/>
        <end position="144"/>
    </location>
</feature>
<sequence length="335" mass="38313">MAAQGGTSDVQQIGKDFLTCGLCLDYYKNAKTLPCLHSYCETCLDKLVEKTAELICPQCRKRFDCDNQDKAGQLGTNHMINGLVEFVKARNRQSDRATEGLKCEACDVTQATSRCMDCQVNFCYGCIRVHSVARSLRGHHVVSIQQYLESTPHVSNHRPSSFCNIKGHEMNEIQFYCDTCEVSNCLACTVVGHRVPEHRHREVTEAAKEFATKLEDRNEKLRPKENESNISCTQATQEMITIQELYEQQVTKVKQHVEHLIKKARSDEEKILTILKKEHDKRKKFLECEIDRYEMSEKNIRSTCSFIDALIQYGADGRQPKYPAAMKYPKTVAEL</sequence>
<dbReference type="GeneID" id="102806002"/>
<evidence type="ECO:0000256" key="1">
    <source>
        <dbReference type="ARBA" id="ARBA00022723"/>
    </source>
</evidence>
<evidence type="ECO:0000259" key="6">
    <source>
        <dbReference type="PROSITE" id="PS50119"/>
    </source>
</evidence>
<organism evidence="7 8">
    <name type="scientific">Saccoglossus kowalevskii</name>
    <name type="common">Acorn worm</name>
    <dbReference type="NCBI Taxonomy" id="10224"/>
    <lineage>
        <taxon>Eukaryota</taxon>
        <taxon>Metazoa</taxon>
        <taxon>Hemichordata</taxon>
        <taxon>Enteropneusta</taxon>
        <taxon>Harrimaniidae</taxon>
        <taxon>Saccoglossus</taxon>
    </lineage>
</organism>
<feature type="domain" description="RING-type" evidence="5">
    <location>
        <begin position="20"/>
        <end position="60"/>
    </location>
</feature>
<dbReference type="SMART" id="SM00336">
    <property type="entry name" value="BBOX"/>
    <property type="match status" value="2"/>
</dbReference>
<keyword evidence="7" id="KW-1185">Reference proteome</keyword>
<evidence type="ECO:0000313" key="8">
    <source>
        <dbReference type="RefSeq" id="XP_006816135.1"/>
    </source>
</evidence>
<dbReference type="Pfam" id="PF00097">
    <property type="entry name" value="zf-C3HC4"/>
    <property type="match status" value="1"/>
</dbReference>
<dbReference type="InterPro" id="IPR047153">
    <property type="entry name" value="TRIM45/56/19-like"/>
</dbReference>
<feature type="domain" description="B box-type" evidence="6">
    <location>
        <begin position="158"/>
        <end position="203"/>
    </location>
</feature>
<name>A0ABM0M7Z4_SACKO</name>
<evidence type="ECO:0000313" key="7">
    <source>
        <dbReference type="Proteomes" id="UP000694865"/>
    </source>
</evidence>
<protein>
    <submittedName>
        <fullName evidence="8">E3 ubiquitin-protein ligase TRIM56-like</fullName>
    </submittedName>
</protein>
<evidence type="ECO:0000259" key="5">
    <source>
        <dbReference type="PROSITE" id="PS50089"/>
    </source>
</evidence>
<dbReference type="InterPro" id="IPR001841">
    <property type="entry name" value="Znf_RING"/>
</dbReference>
<dbReference type="Proteomes" id="UP000694865">
    <property type="component" value="Unplaced"/>
</dbReference>
<dbReference type="PANTHER" id="PTHR25462">
    <property type="entry name" value="BONUS, ISOFORM C-RELATED"/>
    <property type="match status" value="1"/>
</dbReference>
<dbReference type="Gene3D" id="3.30.160.60">
    <property type="entry name" value="Classic Zinc Finger"/>
    <property type="match status" value="1"/>
</dbReference>
<evidence type="ECO:0000256" key="4">
    <source>
        <dbReference type="PROSITE-ProRule" id="PRU00024"/>
    </source>
</evidence>
<reference evidence="8" key="1">
    <citation type="submission" date="2025-08" db="UniProtKB">
        <authorList>
            <consortium name="RefSeq"/>
        </authorList>
    </citation>
    <scope>IDENTIFICATION</scope>
    <source>
        <tissue evidence="8">Testes</tissue>
    </source>
</reference>
<dbReference type="PROSITE" id="PS50119">
    <property type="entry name" value="ZF_BBOX"/>
    <property type="match status" value="2"/>
</dbReference>
<dbReference type="Gene3D" id="3.30.40.10">
    <property type="entry name" value="Zinc/RING finger domain, C3HC4 (zinc finger)"/>
    <property type="match status" value="1"/>
</dbReference>
<dbReference type="SUPFAM" id="SSF57850">
    <property type="entry name" value="RING/U-box"/>
    <property type="match status" value="1"/>
</dbReference>
<dbReference type="PROSITE" id="PS50089">
    <property type="entry name" value="ZF_RING_2"/>
    <property type="match status" value="1"/>
</dbReference>
<dbReference type="InterPro" id="IPR000315">
    <property type="entry name" value="Znf_B-box"/>
</dbReference>
<dbReference type="InterPro" id="IPR017907">
    <property type="entry name" value="Znf_RING_CS"/>
</dbReference>
<dbReference type="SUPFAM" id="SSF57845">
    <property type="entry name" value="B-box zinc-binding domain"/>
    <property type="match status" value="1"/>
</dbReference>
<dbReference type="InterPro" id="IPR013083">
    <property type="entry name" value="Znf_RING/FYVE/PHD"/>
</dbReference>
<keyword evidence="3" id="KW-0862">Zinc</keyword>
<evidence type="ECO:0000256" key="3">
    <source>
        <dbReference type="ARBA" id="ARBA00022833"/>
    </source>
</evidence>
<dbReference type="PROSITE" id="PS00518">
    <property type="entry name" value="ZF_RING_1"/>
    <property type="match status" value="1"/>
</dbReference>
<evidence type="ECO:0000256" key="2">
    <source>
        <dbReference type="ARBA" id="ARBA00022771"/>
    </source>
</evidence>
<proteinExistence type="predicted"/>
<dbReference type="PANTHER" id="PTHR25462:SF296">
    <property type="entry name" value="MEIOTIC P26, ISOFORM F"/>
    <property type="match status" value="1"/>
</dbReference>
<keyword evidence="1" id="KW-0479">Metal-binding</keyword>
<dbReference type="CDD" id="cd19757">
    <property type="entry name" value="Bbox1"/>
    <property type="match status" value="1"/>
</dbReference>
<dbReference type="InterPro" id="IPR018957">
    <property type="entry name" value="Znf_C3HC4_RING-type"/>
</dbReference>
<dbReference type="RefSeq" id="XP_006816135.1">
    <property type="nucleotide sequence ID" value="XM_006816072.1"/>
</dbReference>
<gene>
    <name evidence="8" type="primary">LOC102806002</name>
</gene>